<dbReference type="Proteomes" id="UP000694844">
    <property type="component" value="Chromosome 4"/>
</dbReference>
<dbReference type="Gene3D" id="1.10.287.630">
    <property type="entry name" value="Helix hairpin bin"/>
    <property type="match status" value="1"/>
</dbReference>
<dbReference type="SUPFAM" id="SSF51206">
    <property type="entry name" value="cAMP-binding domain-like"/>
    <property type="match status" value="1"/>
</dbReference>
<dbReference type="GO" id="GO:0044877">
    <property type="term" value="F:protein-containing complex binding"/>
    <property type="evidence" value="ECO:0007669"/>
    <property type="project" value="TreeGrafter"/>
</dbReference>
<feature type="transmembrane region" description="Helical" evidence="11">
    <location>
        <begin position="264"/>
        <end position="282"/>
    </location>
</feature>
<gene>
    <name evidence="14" type="primary">LOC111130151</name>
</gene>
<name>A0A8B8DYL9_CRAVI</name>
<dbReference type="InterPro" id="IPR018490">
    <property type="entry name" value="cNMP-bd_dom_sf"/>
</dbReference>
<evidence type="ECO:0000256" key="5">
    <source>
        <dbReference type="ARBA" id="ARBA00023065"/>
    </source>
</evidence>
<dbReference type="OrthoDB" id="421226at2759"/>
<dbReference type="FunFam" id="1.10.287.630:FF:000001">
    <property type="entry name" value="Cyclic nucleotide-gated channel alpha 3"/>
    <property type="match status" value="1"/>
</dbReference>
<evidence type="ECO:0000256" key="1">
    <source>
        <dbReference type="ARBA" id="ARBA00004141"/>
    </source>
</evidence>
<keyword evidence="2" id="KW-0813">Transport</keyword>
<dbReference type="GeneID" id="111130151"/>
<comment type="subcellular location">
    <subcellularLocation>
        <location evidence="1">Membrane</location>
        <topology evidence="1">Multi-pass membrane protein</topology>
    </subcellularLocation>
</comment>
<evidence type="ECO:0000256" key="3">
    <source>
        <dbReference type="ARBA" id="ARBA00022692"/>
    </source>
</evidence>
<dbReference type="PRINTS" id="PR01463">
    <property type="entry name" value="EAGCHANLFMLY"/>
</dbReference>
<evidence type="ECO:0000313" key="13">
    <source>
        <dbReference type="Proteomes" id="UP000694844"/>
    </source>
</evidence>
<sequence>MLKLINMLPFFENKDNQNTRKGLYDFIRRGGGTNENEGIEDSNGHPGSDFLTGHGVRPVSDVNENFSTPVNIFTEQNGFREDSEQPASTQNTGKIFPWNTVLDPDGNTTYYWMGLVTLAVLYNLAIIILRLTFTDMAANWSFLFLCLDALSDAIYLLDMFVQFRVAYYDDGCLVTDPKKLNLNYKRQTRFVADVIATIPLQYVANISIGFLRCFFIRFEFLDLSSPYITMLRLPRLIKTFIVVRFFEVTDSRTSTPNRIRAIKLSLYLWLVIHWIGCIYYMLSEYEGRGSNDWVYPSGEEYEPFSRKYIRSLYWSMLILTTIGERPSPYTDLEYVFTGMTFVIGVFVFAAVVGNVGDVISNMNASRQDYQARMDQIKFYMNHRNVPEPLQNRVKRWAEYSWTRTQAIDEPHLLQLLPERLRTEIAIQVHLETIKKVKLFEECEEGLLRELVLKLKPQTFSPNDYICRQGEIGREMFIINHGQVEIIIPREEDGKKIVVSTLVRGNYFGEISLLKLDDGHNRRTADVRSVGYSELLCLSRKDLIAALAEYPAARRVLEKIARERILTTKTISRFKEAVEQETRKENTRKRRGFCDVVKTHKFKSLKTMQVPETTDLGKVAADLRELGNKISKLQDEKDRDKIIRCLRKKLRENEKELERAFARIQYLESAMKLRASSPCPCNGEFCVSPLHKNSDLQTKPKEARLNTCSLEILPTQDNKPDTKDRRRPTSCQLSAGIQTLPVRYRVPRGRELPSLSLFPLKRKRSLSEPSRHTKTERQSLDISLEGKFEFVPEPNQTSSGYLSETDTLTFGHHTDIKPTLNKPKMESFSDQSEIIPLSGSDSESENSSDESMDDDLFFSQDHVIKVASPPKPPIGRSKSLPNRMSRNNRKYFTVEIKETFV</sequence>
<proteinExistence type="predicted"/>
<dbReference type="InterPro" id="IPR000595">
    <property type="entry name" value="cNMP-bd_dom"/>
</dbReference>
<feature type="region of interest" description="Disordered" evidence="10">
    <location>
        <begin position="814"/>
        <end position="887"/>
    </location>
</feature>
<dbReference type="Pfam" id="PF00520">
    <property type="entry name" value="Ion_trans"/>
    <property type="match status" value="1"/>
</dbReference>
<dbReference type="SMART" id="SM00100">
    <property type="entry name" value="cNMP"/>
    <property type="match status" value="1"/>
</dbReference>
<organism evidence="13 14">
    <name type="scientific">Crassostrea virginica</name>
    <name type="common">Eastern oyster</name>
    <dbReference type="NCBI Taxonomy" id="6565"/>
    <lineage>
        <taxon>Eukaryota</taxon>
        <taxon>Metazoa</taxon>
        <taxon>Spiralia</taxon>
        <taxon>Lophotrochozoa</taxon>
        <taxon>Mollusca</taxon>
        <taxon>Bivalvia</taxon>
        <taxon>Autobranchia</taxon>
        <taxon>Pteriomorphia</taxon>
        <taxon>Ostreida</taxon>
        <taxon>Ostreoidea</taxon>
        <taxon>Ostreidae</taxon>
        <taxon>Crassostrea</taxon>
    </lineage>
</organism>
<dbReference type="KEGG" id="cvn:111130151"/>
<dbReference type="FunFam" id="2.60.120.10:FF:000020">
    <property type="entry name" value="Cyclic nucleotide-gated channel beta 3"/>
    <property type="match status" value="1"/>
</dbReference>
<feature type="transmembrane region" description="Helical" evidence="11">
    <location>
        <begin position="334"/>
        <end position="356"/>
    </location>
</feature>
<feature type="coiled-coil region" evidence="9">
    <location>
        <begin position="615"/>
        <end position="669"/>
    </location>
</feature>
<feature type="transmembrane region" description="Helical" evidence="11">
    <location>
        <begin position="137"/>
        <end position="157"/>
    </location>
</feature>
<keyword evidence="9" id="KW-0175">Coiled coil</keyword>
<protein>
    <submittedName>
        <fullName evidence="14">Cyclic nucleotide-gated cation channel alpha-3-like isoform X1</fullName>
    </submittedName>
</protein>
<dbReference type="CDD" id="cd00038">
    <property type="entry name" value="CAP_ED"/>
    <property type="match status" value="1"/>
</dbReference>
<evidence type="ECO:0000256" key="10">
    <source>
        <dbReference type="SAM" id="MobiDB-lite"/>
    </source>
</evidence>
<evidence type="ECO:0000256" key="7">
    <source>
        <dbReference type="ARBA" id="ARBA00023286"/>
    </source>
</evidence>
<dbReference type="Gene3D" id="2.60.120.10">
    <property type="entry name" value="Jelly Rolls"/>
    <property type="match status" value="1"/>
</dbReference>
<dbReference type="InterPro" id="IPR014710">
    <property type="entry name" value="RmlC-like_jellyroll"/>
</dbReference>
<dbReference type="Gene3D" id="1.10.287.70">
    <property type="match status" value="1"/>
</dbReference>
<dbReference type="InterPro" id="IPR050866">
    <property type="entry name" value="CNG_cation_channel"/>
</dbReference>
<dbReference type="GO" id="GO:0016020">
    <property type="term" value="C:membrane"/>
    <property type="evidence" value="ECO:0007669"/>
    <property type="project" value="UniProtKB-SubCell"/>
</dbReference>
<accession>A0A8B8DYL9</accession>
<evidence type="ECO:0000259" key="12">
    <source>
        <dbReference type="PROSITE" id="PS50042"/>
    </source>
</evidence>
<evidence type="ECO:0000256" key="2">
    <source>
        <dbReference type="ARBA" id="ARBA00022448"/>
    </source>
</evidence>
<evidence type="ECO:0000313" key="14">
    <source>
        <dbReference type="RefSeq" id="XP_022332594.1"/>
    </source>
</evidence>
<reference evidence="14" key="1">
    <citation type="submission" date="2025-08" db="UniProtKB">
        <authorList>
            <consortium name="RefSeq"/>
        </authorList>
    </citation>
    <scope>IDENTIFICATION</scope>
    <source>
        <tissue evidence="14">Whole sample</tissue>
    </source>
</reference>
<dbReference type="RefSeq" id="XP_022332594.1">
    <property type="nucleotide sequence ID" value="XM_022476886.1"/>
</dbReference>
<dbReference type="Pfam" id="PF00027">
    <property type="entry name" value="cNMP_binding"/>
    <property type="match status" value="1"/>
</dbReference>
<feature type="transmembrane region" description="Helical" evidence="11">
    <location>
        <begin position="110"/>
        <end position="131"/>
    </location>
</feature>
<keyword evidence="6 11" id="KW-0472">Membrane</keyword>
<dbReference type="PROSITE" id="PS00889">
    <property type="entry name" value="CNMP_BINDING_2"/>
    <property type="match status" value="1"/>
</dbReference>
<evidence type="ECO:0000256" key="4">
    <source>
        <dbReference type="ARBA" id="ARBA00022989"/>
    </source>
</evidence>
<evidence type="ECO:0000256" key="8">
    <source>
        <dbReference type="ARBA" id="ARBA00023303"/>
    </source>
</evidence>
<keyword evidence="8" id="KW-0407">Ion channel</keyword>
<evidence type="ECO:0000256" key="9">
    <source>
        <dbReference type="SAM" id="Coils"/>
    </source>
</evidence>
<keyword evidence="3 11" id="KW-0812">Transmembrane</keyword>
<dbReference type="SUPFAM" id="SSF81324">
    <property type="entry name" value="Voltage-gated potassium channels"/>
    <property type="match status" value="1"/>
</dbReference>
<dbReference type="InterPro" id="IPR005821">
    <property type="entry name" value="Ion_trans_dom"/>
</dbReference>
<feature type="compositionally biased region" description="Acidic residues" evidence="10">
    <location>
        <begin position="841"/>
        <end position="855"/>
    </location>
</feature>
<keyword evidence="7" id="KW-1071">Ligand-gated ion channel</keyword>
<dbReference type="GO" id="GO:0005249">
    <property type="term" value="F:voltage-gated potassium channel activity"/>
    <property type="evidence" value="ECO:0007669"/>
    <property type="project" value="InterPro"/>
</dbReference>
<keyword evidence="13" id="KW-1185">Reference proteome</keyword>
<dbReference type="InterPro" id="IPR003938">
    <property type="entry name" value="K_chnl_volt-dep_EAG/ELK/ERG"/>
</dbReference>
<dbReference type="AlphaFoldDB" id="A0A8B8DYL9"/>
<dbReference type="PANTHER" id="PTHR45638">
    <property type="entry name" value="CYCLIC NUCLEOTIDE-GATED CATION CHANNEL SUBUNIT A"/>
    <property type="match status" value="1"/>
</dbReference>
<keyword evidence="5" id="KW-0406">Ion transport</keyword>
<dbReference type="PROSITE" id="PS50042">
    <property type="entry name" value="CNMP_BINDING_3"/>
    <property type="match status" value="1"/>
</dbReference>
<keyword evidence="4 11" id="KW-1133">Transmembrane helix</keyword>
<dbReference type="PROSITE" id="PS00888">
    <property type="entry name" value="CNMP_BINDING_1"/>
    <property type="match status" value="1"/>
</dbReference>
<dbReference type="PANTHER" id="PTHR45638:SF13">
    <property type="entry name" value="CYCLIC NUCLEOTIDE-BINDING DOMAIN-CONTAINING PROTEIN"/>
    <property type="match status" value="1"/>
</dbReference>
<dbReference type="InterPro" id="IPR018488">
    <property type="entry name" value="cNMP-bd_CS"/>
</dbReference>
<evidence type="ECO:0000256" key="6">
    <source>
        <dbReference type="ARBA" id="ARBA00023136"/>
    </source>
</evidence>
<evidence type="ECO:0000256" key="11">
    <source>
        <dbReference type="SAM" id="Phobius"/>
    </source>
</evidence>
<feature type="domain" description="Cyclic nucleotide-binding" evidence="12">
    <location>
        <begin position="438"/>
        <end position="554"/>
    </location>
</feature>
<dbReference type="GO" id="GO:0005221">
    <property type="term" value="F:intracellularly cyclic nucleotide-activated monoatomic cation channel activity"/>
    <property type="evidence" value="ECO:0007669"/>
    <property type="project" value="InterPro"/>
</dbReference>